<dbReference type="GO" id="GO:0005737">
    <property type="term" value="C:cytoplasm"/>
    <property type="evidence" value="ECO:0007669"/>
    <property type="project" value="UniProtKB-SubCell"/>
</dbReference>
<proteinExistence type="predicted"/>
<comment type="subcellular location">
    <subcellularLocation>
        <location evidence="2">Cytoplasm</location>
    </subcellularLocation>
    <subcellularLocation>
        <location evidence="1">Nucleus</location>
    </subcellularLocation>
</comment>
<dbReference type="InterPro" id="IPR018866">
    <property type="entry name" value="Znf-4CXXC_R1"/>
</dbReference>
<feature type="coiled-coil region" evidence="10">
    <location>
        <begin position="456"/>
        <end position="483"/>
    </location>
</feature>
<dbReference type="Pfam" id="PF10497">
    <property type="entry name" value="zf-4CXXC_R1"/>
    <property type="match status" value="1"/>
</dbReference>
<evidence type="ECO:0000256" key="5">
    <source>
        <dbReference type="ARBA" id="ARBA00022553"/>
    </source>
</evidence>
<feature type="region of interest" description="Disordered" evidence="11">
    <location>
        <begin position="1"/>
        <end position="40"/>
    </location>
</feature>
<keyword evidence="4" id="KW-1017">Isopeptide bond</keyword>
<name>A0A7J7I9X5_CAMSI</name>
<evidence type="ECO:0000256" key="10">
    <source>
        <dbReference type="SAM" id="Coils"/>
    </source>
</evidence>
<reference evidence="13 14" key="2">
    <citation type="submission" date="2020-07" db="EMBL/GenBank/DDBJ databases">
        <title>Genome assembly of wild tea tree DASZ reveals pedigree and selection history of tea varieties.</title>
        <authorList>
            <person name="Zhang W."/>
        </authorList>
    </citation>
    <scope>NUCLEOTIDE SEQUENCE [LARGE SCALE GENOMIC DNA]</scope>
    <source>
        <strain evidence="14">cv. G240</strain>
        <tissue evidence="13">Leaf</tissue>
    </source>
</reference>
<feature type="region of interest" description="Disordered" evidence="11">
    <location>
        <begin position="241"/>
        <end position="260"/>
    </location>
</feature>
<comment type="caution">
    <text evidence="13">The sequence shown here is derived from an EMBL/GenBank/DDBJ whole genome shotgun (WGS) entry which is preliminary data.</text>
</comment>
<dbReference type="AlphaFoldDB" id="A0A7J7I9X5"/>
<sequence length="626" mass="70641">MAVPSSSRDDLSDQQNGKTSNSEKKEEKSRKQSEIGCSSPAKKSAKCASFEDQIYSSWNGKTCHQQTTSRTISWKDFPFKFLLSQWTVVCRHRTMDFVAACKNLKKDKPCTIKFCHKCLWNRYGEKTEDVAFLGDWNCPKCRGICNCSFCRKKQGHQPTGILIHTARTTGFSSVSEMLHAKGPENFGIKKIVKGIDVGPTHTPCLPSNLDERKRKKMKQDGLKDIKEGNSIDGIMLKETSTKKSRISNGVSKKEDKTSQTVGVLEEEKKLETGVSKGVSYKLIKREKNKEQRHSRKQTNAMKLQNKDSNPDIPLPQGTELTTVAGIDLPLEAILDLKEGEPEYVLYELIRGGRGCKGRLSPVVHFHIQLLTLIQKDLGENSPVITPKVGKDSWLNSLQNCTSRSPCILKQLKLDWFGGEADDYDSLDSLEKLRLLNFLCDEFLCTAKIRSWIEDQNSKFAEKVKEAKERVVAAKHKEKQLKQKMQDKVAEAIIAKNGVPLSISEHEAIVSQIKTEAAQAHAEMVESKGMLPKEKQKSDVVRTEPILSDINGRTYWRLKGYSDESNVLLQDVGTWDAVGSGEKWISYNSEQEKEIEKYIYSVRKRRLSSQKITDGLSSRSIEADLIQ</sequence>
<dbReference type="PANTHER" id="PTHR31169">
    <property type="entry name" value="OS05G0300700 PROTEIN"/>
    <property type="match status" value="1"/>
</dbReference>
<dbReference type="GO" id="GO:0006355">
    <property type="term" value="P:regulation of DNA-templated transcription"/>
    <property type="evidence" value="ECO:0007669"/>
    <property type="project" value="InterPro"/>
</dbReference>
<gene>
    <name evidence="13" type="ORF">HYC85_002590</name>
</gene>
<keyword evidence="10" id="KW-0175">Coiled coil</keyword>
<evidence type="ECO:0000256" key="4">
    <source>
        <dbReference type="ARBA" id="ARBA00022499"/>
    </source>
</evidence>
<dbReference type="GO" id="GO:0005634">
    <property type="term" value="C:nucleus"/>
    <property type="evidence" value="ECO:0007669"/>
    <property type="project" value="UniProtKB-SubCell"/>
</dbReference>
<keyword evidence="9" id="KW-0539">Nucleus</keyword>
<keyword evidence="7" id="KW-0805">Transcription regulation</keyword>
<organism evidence="13 14">
    <name type="scientific">Camellia sinensis</name>
    <name type="common">Tea plant</name>
    <name type="synonym">Thea sinensis</name>
    <dbReference type="NCBI Taxonomy" id="4442"/>
    <lineage>
        <taxon>Eukaryota</taxon>
        <taxon>Viridiplantae</taxon>
        <taxon>Streptophyta</taxon>
        <taxon>Embryophyta</taxon>
        <taxon>Tracheophyta</taxon>
        <taxon>Spermatophyta</taxon>
        <taxon>Magnoliopsida</taxon>
        <taxon>eudicotyledons</taxon>
        <taxon>Gunneridae</taxon>
        <taxon>Pentapetalae</taxon>
        <taxon>asterids</taxon>
        <taxon>Ericales</taxon>
        <taxon>Theaceae</taxon>
        <taxon>Camellia</taxon>
    </lineage>
</organism>
<reference evidence="14" key="1">
    <citation type="journal article" date="2020" name="Nat. Commun.">
        <title>Genome assembly of wild tea tree DASZ reveals pedigree and selection history of tea varieties.</title>
        <authorList>
            <person name="Zhang W."/>
            <person name="Zhang Y."/>
            <person name="Qiu H."/>
            <person name="Guo Y."/>
            <person name="Wan H."/>
            <person name="Zhang X."/>
            <person name="Scossa F."/>
            <person name="Alseekh S."/>
            <person name="Zhang Q."/>
            <person name="Wang P."/>
            <person name="Xu L."/>
            <person name="Schmidt M.H."/>
            <person name="Jia X."/>
            <person name="Li D."/>
            <person name="Zhu A."/>
            <person name="Guo F."/>
            <person name="Chen W."/>
            <person name="Ni D."/>
            <person name="Usadel B."/>
            <person name="Fernie A.R."/>
            <person name="Wen W."/>
        </authorList>
    </citation>
    <scope>NUCLEOTIDE SEQUENCE [LARGE SCALE GENOMIC DNA]</scope>
    <source>
        <strain evidence="14">cv. G240</strain>
    </source>
</reference>
<evidence type="ECO:0000256" key="1">
    <source>
        <dbReference type="ARBA" id="ARBA00004123"/>
    </source>
</evidence>
<evidence type="ECO:0000256" key="8">
    <source>
        <dbReference type="ARBA" id="ARBA00023163"/>
    </source>
</evidence>
<evidence type="ECO:0000259" key="12">
    <source>
        <dbReference type="Pfam" id="PF10497"/>
    </source>
</evidence>
<keyword evidence="3" id="KW-0963">Cytoplasm</keyword>
<keyword evidence="8" id="KW-0804">Transcription</keyword>
<keyword evidence="5" id="KW-0597">Phosphoprotein</keyword>
<dbReference type="Proteomes" id="UP000593564">
    <property type="component" value="Unassembled WGS sequence"/>
</dbReference>
<feature type="region of interest" description="Disordered" evidence="11">
    <location>
        <begin position="285"/>
        <end position="313"/>
    </location>
</feature>
<evidence type="ECO:0000256" key="6">
    <source>
        <dbReference type="ARBA" id="ARBA00022843"/>
    </source>
</evidence>
<evidence type="ECO:0000313" key="14">
    <source>
        <dbReference type="Proteomes" id="UP000593564"/>
    </source>
</evidence>
<evidence type="ECO:0000256" key="2">
    <source>
        <dbReference type="ARBA" id="ARBA00004496"/>
    </source>
</evidence>
<keyword evidence="14" id="KW-1185">Reference proteome</keyword>
<dbReference type="EMBL" id="JACBKZ010000001">
    <property type="protein sequence ID" value="KAF5961381.1"/>
    <property type="molecule type" value="Genomic_DNA"/>
</dbReference>
<keyword evidence="6" id="KW-0832">Ubl conjugation</keyword>
<feature type="domain" description="Zinc-finger" evidence="12">
    <location>
        <begin position="89"/>
        <end position="178"/>
    </location>
</feature>
<evidence type="ECO:0000313" key="13">
    <source>
        <dbReference type="EMBL" id="KAF5961381.1"/>
    </source>
</evidence>
<evidence type="ECO:0000256" key="9">
    <source>
        <dbReference type="ARBA" id="ARBA00023242"/>
    </source>
</evidence>
<evidence type="ECO:0000256" key="11">
    <source>
        <dbReference type="SAM" id="MobiDB-lite"/>
    </source>
</evidence>
<protein>
    <recommendedName>
        <fullName evidence="12">Zinc-finger domain-containing protein</fullName>
    </recommendedName>
</protein>
<dbReference type="PANTHER" id="PTHR31169:SF8">
    <property type="entry name" value="ZINC-FINGER DOMAIN OF MONOAMINE-OXIDASE A REPRESSOR R1 PROTEIN"/>
    <property type="match status" value="1"/>
</dbReference>
<evidence type="ECO:0000256" key="3">
    <source>
        <dbReference type="ARBA" id="ARBA00022490"/>
    </source>
</evidence>
<evidence type="ECO:0000256" key="7">
    <source>
        <dbReference type="ARBA" id="ARBA00023015"/>
    </source>
</evidence>
<feature type="compositionally biased region" description="Basic and acidic residues" evidence="11">
    <location>
        <begin position="21"/>
        <end position="33"/>
    </location>
</feature>
<accession>A0A7J7I9X5</accession>
<dbReference type="InterPro" id="IPR040221">
    <property type="entry name" value="CDCA7/CDA7L"/>
</dbReference>